<organism evidence="1 2">
    <name type="scientific">Coprinopsis cinerea (strain Okayama-7 / 130 / ATCC MYA-4618 / FGSC 9003)</name>
    <name type="common">Inky cap fungus</name>
    <name type="synonym">Hormographiella aspergillata</name>
    <dbReference type="NCBI Taxonomy" id="240176"/>
    <lineage>
        <taxon>Eukaryota</taxon>
        <taxon>Fungi</taxon>
        <taxon>Dikarya</taxon>
        <taxon>Basidiomycota</taxon>
        <taxon>Agaricomycotina</taxon>
        <taxon>Agaricomycetes</taxon>
        <taxon>Agaricomycetidae</taxon>
        <taxon>Agaricales</taxon>
        <taxon>Agaricineae</taxon>
        <taxon>Psathyrellaceae</taxon>
        <taxon>Coprinopsis</taxon>
    </lineage>
</organism>
<dbReference type="InParanoid" id="D6RN31"/>
<protein>
    <submittedName>
        <fullName evidence="1">Uncharacterized protein</fullName>
    </submittedName>
</protein>
<evidence type="ECO:0000313" key="2">
    <source>
        <dbReference type="Proteomes" id="UP000001861"/>
    </source>
</evidence>
<accession>D6RN31</accession>
<dbReference type="HOGENOM" id="CLU_1677799_0_0_1"/>
<dbReference type="VEuPathDB" id="FungiDB:CC1G_15543"/>
<name>D6RN31_COPC7</name>
<sequence>MGHRTKDISRERPLRRAKLQGLEQVSALCFDEDSSPWVLVQKAGWGLVAVASNERTRKQRDSHPVHLGYWLLVEAWVKALQPQEIWINCSQPSSTDTVISWFTMRDMNDCTPQTHNPKQVESLFGDGGEAVRSFLNVDKDVPDGGPFESDKSLGHNQ</sequence>
<reference evidence="1 2" key="1">
    <citation type="journal article" date="2010" name="Proc. Natl. Acad. Sci. U.S.A.">
        <title>Insights into evolution of multicellular fungi from the assembled chromosomes of the mushroom Coprinopsis cinerea (Coprinus cinereus).</title>
        <authorList>
            <person name="Stajich J.E."/>
            <person name="Wilke S.K."/>
            <person name="Ahren D."/>
            <person name="Au C.H."/>
            <person name="Birren B.W."/>
            <person name="Borodovsky M."/>
            <person name="Burns C."/>
            <person name="Canback B."/>
            <person name="Casselton L.A."/>
            <person name="Cheng C.K."/>
            <person name="Deng J."/>
            <person name="Dietrich F.S."/>
            <person name="Fargo D.C."/>
            <person name="Farman M.L."/>
            <person name="Gathman A.C."/>
            <person name="Goldberg J."/>
            <person name="Guigo R."/>
            <person name="Hoegger P.J."/>
            <person name="Hooker J.B."/>
            <person name="Huggins A."/>
            <person name="James T.Y."/>
            <person name="Kamada T."/>
            <person name="Kilaru S."/>
            <person name="Kodira C."/>
            <person name="Kues U."/>
            <person name="Kupfer D."/>
            <person name="Kwan H.S."/>
            <person name="Lomsadze A."/>
            <person name="Li W."/>
            <person name="Lilly W.W."/>
            <person name="Ma L.J."/>
            <person name="Mackey A.J."/>
            <person name="Manning G."/>
            <person name="Martin F."/>
            <person name="Muraguchi H."/>
            <person name="Natvig D.O."/>
            <person name="Palmerini H."/>
            <person name="Ramesh M.A."/>
            <person name="Rehmeyer C.J."/>
            <person name="Roe B.A."/>
            <person name="Shenoy N."/>
            <person name="Stanke M."/>
            <person name="Ter-Hovhannisyan V."/>
            <person name="Tunlid A."/>
            <person name="Velagapudi R."/>
            <person name="Vision T.J."/>
            <person name="Zeng Q."/>
            <person name="Zolan M.E."/>
            <person name="Pukkila P.J."/>
        </authorList>
    </citation>
    <scope>NUCLEOTIDE SEQUENCE [LARGE SCALE GENOMIC DNA]</scope>
    <source>
        <strain evidence="2">Okayama-7 / 130 / ATCC MYA-4618 / FGSC 9003</strain>
    </source>
</reference>
<evidence type="ECO:0000313" key="1">
    <source>
        <dbReference type="EMBL" id="EFI27508.1"/>
    </source>
</evidence>
<dbReference type="Proteomes" id="UP000001861">
    <property type="component" value="Unassembled WGS sequence"/>
</dbReference>
<dbReference type="KEGG" id="cci:CC1G_15543"/>
<dbReference type="EMBL" id="AACS02000006">
    <property type="protein sequence ID" value="EFI27508.1"/>
    <property type="molecule type" value="Genomic_DNA"/>
</dbReference>
<keyword evidence="2" id="KW-1185">Reference proteome</keyword>
<dbReference type="GeneID" id="9379449"/>
<dbReference type="AlphaFoldDB" id="D6RN31"/>
<proteinExistence type="predicted"/>
<comment type="caution">
    <text evidence="1">The sequence shown here is derived from an EMBL/GenBank/DDBJ whole genome shotgun (WGS) entry which is preliminary data.</text>
</comment>
<dbReference type="RefSeq" id="XP_002911002.1">
    <property type="nucleotide sequence ID" value="XM_002910956.1"/>
</dbReference>
<gene>
    <name evidence="1" type="ORF">CC1G_15543</name>
</gene>